<sequence>MLNHMVYAVRDALRVTEKRGVELARWPDTTPFLEAPVEVAASQYGQMFTEDPVGKRVLKAGHFQDNPHEMRQFYLDVLHTGEQLDVPMPYLSAMKSKIESLP</sequence>
<organism evidence="1">
    <name type="scientific">marine sediment metagenome</name>
    <dbReference type="NCBI Taxonomy" id="412755"/>
    <lineage>
        <taxon>unclassified sequences</taxon>
        <taxon>metagenomes</taxon>
        <taxon>ecological metagenomes</taxon>
    </lineage>
</organism>
<dbReference type="EMBL" id="BARS01011121">
    <property type="protein sequence ID" value="GAF99292.1"/>
    <property type="molecule type" value="Genomic_DNA"/>
</dbReference>
<gene>
    <name evidence="1" type="ORF">S01H1_20348</name>
</gene>
<reference evidence="1" key="1">
    <citation type="journal article" date="2014" name="Front. Microbiol.">
        <title>High frequency of phylogenetically diverse reductive dehalogenase-homologous genes in deep subseafloor sedimentary metagenomes.</title>
        <authorList>
            <person name="Kawai M."/>
            <person name="Futagami T."/>
            <person name="Toyoda A."/>
            <person name="Takaki Y."/>
            <person name="Nishi S."/>
            <person name="Hori S."/>
            <person name="Arai W."/>
            <person name="Tsubouchi T."/>
            <person name="Morono Y."/>
            <person name="Uchiyama I."/>
            <person name="Ito T."/>
            <person name="Fujiyama A."/>
            <person name="Inagaki F."/>
            <person name="Takami H."/>
        </authorList>
    </citation>
    <scope>NUCLEOTIDE SEQUENCE</scope>
    <source>
        <strain evidence="1">Expedition CK06-06</strain>
    </source>
</reference>
<comment type="caution">
    <text evidence="1">The sequence shown here is derived from an EMBL/GenBank/DDBJ whole genome shotgun (WGS) entry which is preliminary data.</text>
</comment>
<protein>
    <recommendedName>
        <fullName evidence="2">Ketopantoate reductase C-terminal domain-containing protein</fullName>
    </recommendedName>
</protein>
<proteinExistence type="predicted"/>
<accession>X0UFV8</accession>
<dbReference type="AlphaFoldDB" id="X0UFV8"/>
<name>X0UFV8_9ZZZZ</name>
<evidence type="ECO:0008006" key="2">
    <source>
        <dbReference type="Google" id="ProtNLM"/>
    </source>
</evidence>
<evidence type="ECO:0000313" key="1">
    <source>
        <dbReference type="EMBL" id="GAF99292.1"/>
    </source>
</evidence>